<dbReference type="PANTHER" id="PTHR10775:SF185">
    <property type="entry name" value="OS08G0208400 PROTEIN"/>
    <property type="match status" value="1"/>
</dbReference>
<evidence type="ECO:0000313" key="4">
    <source>
        <dbReference type="Proteomes" id="UP000321947"/>
    </source>
</evidence>
<evidence type="ECO:0000313" key="3">
    <source>
        <dbReference type="Proteomes" id="UP000321393"/>
    </source>
</evidence>
<name>A0A5A7SSC5_CUCMM</name>
<dbReference type="AlphaFoldDB" id="A0A5A7SSC5"/>
<evidence type="ECO:0000313" key="1">
    <source>
        <dbReference type="EMBL" id="KAA0032451.1"/>
    </source>
</evidence>
<dbReference type="EMBL" id="SSTE01021602">
    <property type="protein sequence ID" value="KAA0032451.1"/>
    <property type="molecule type" value="Genomic_DNA"/>
</dbReference>
<dbReference type="Proteomes" id="UP000321947">
    <property type="component" value="Unassembled WGS sequence"/>
</dbReference>
<dbReference type="InterPro" id="IPR004242">
    <property type="entry name" value="Transposase_21"/>
</dbReference>
<comment type="caution">
    <text evidence="1">The sequence shown here is derived from an EMBL/GenBank/DDBJ whole genome shotgun (WGS) entry which is preliminary data.</text>
</comment>
<protein>
    <submittedName>
        <fullName evidence="1">CACTA en-spm transposon protein</fullName>
    </submittedName>
</protein>
<evidence type="ECO:0000313" key="2">
    <source>
        <dbReference type="EMBL" id="TYJ99895.1"/>
    </source>
</evidence>
<proteinExistence type="predicted"/>
<organism evidence="1 3">
    <name type="scientific">Cucumis melo var. makuwa</name>
    <name type="common">Oriental melon</name>
    <dbReference type="NCBI Taxonomy" id="1194695"/>
    <lineage>
        <taxon>Eukaryota</taxon>
        <taxon>Viridiplantae</taxon>
        <taxon>Streptophyta</taxon>
        <taxon>Embryophyta</taxon>
        <taxon>Tracheophyta</taxon>
        <taxon>Spermatophyta</taxon>
        <taxon>Magnoliopsida</taxon>
        <taxon>eudicotyledons</taxon>
        <taxon>Gunneridae</taxon>
        <taxon>Pentapetalae</taxon>
        <taxon>rosids</taxon>
        <taxon>fabids</taxon>
        <taxon>Cucurbitales</taxon>
        <taxon>Cucurbitaceae</taxon>
        <taxon>Benincaseae</taxon>
        <taxon>Cucumis</taxon>
    </lineage>
</organism>
<dbReference type="EMBL" id="SSTD01017387">
    <property type="protein sequence ID" value="TYJ99895.1"/>
    <property type="molecule type" value="Genomic_DNA"/>
</dbReference>
<sequence length="529" mass="60026">MKQNENFVTWAWDTRLFTHASMTVYCIGKSLLICNIVLRVARLGSTDMRWHRDKRVETNDVLRYPANVEGWKHFDSEYPDFASNPRNMCLGLASDGFNLFGQMSQVFKLYTALLWTINDFPAYGDLLGWTTKGYQAYPICMGDRSSFGIRGKTEDTANARLDLQDLKIRKDLHLVEVGIMSSSYPCNNFLETDVIFLEFEDDLDNIAEGSSSLGDNVGSSSQQLVTPTPRRRAQSRLLELERHVAINGPISITIAPGAKKPISPYIVHFSKAIDVFVEHQMLMTFKEFWADCHRRFKKYSNPKEDCANLPNVLVGRHEDWHFLCNHYMSRAFQAAEDAHRTAEDSQPLSEDEICDQVLGRRPGYSKGLRWGPKPKARKTMSASSSTMSFSQTQGVEWRIRALLGDIRLFGKKDVGRGIPDIGGFVAKNSIGRGIPDAVDVVEKHDVGRGIPDVVLFMRRKCLSRLRFPDSTLVSCIVSHRVDDHIEDDTLCKTNVDPTIVERSIVRIVIDDFINDVDEHLSHARDDDQL</sequence>
<accession>A0A5A7SSC5</accession>
<gene>
    <name evidence="2" type="ORF">E5676_scaffold701G00060</name>
    <name evidence="1" type="ORF">E6C27_scaffold999G00130</name>
</gene>
<dbReference type="Proteomes" id="UP000321393">
    <property type="component" value="Unassembled WGS sequence"/>
</dbReference>
<reference evidence="3 4" key="1">
    <citation type="submission" date="2019-08" db="EMBL/GenBank/DDBJ databases">
        <title>Draft genome sequences of two oriental melons (Cucumis melo L. var makuwa).</title>
        <authorList>
            <person name="Kwon S.-Y."/>
        </authorList>
    </citation>
    <scope>NUCLEOTIDE SEQUENCE [LARGE SCALE GENOMIC DNA]</scope>
    <source>
        <strain evidence="4">cv. Chang Bougi</strain>
        <strain evidence="3">cv. SW 3</strain>
        <tissue evidence="1">Leaf</tissue>
    </source>
</reference>
<dbReference type="PANTHER" id="PTHR10775">
    <property type="entry name" value="OS08G0208400 PROTEIN"/>
    <property type="match status" value="1"/>
</dbReference>
<dbReference type="Pfam" id="PF02992">
    <property type="entry name" value="Transposase_21"/>
    <property type="match status" value="1"/>
</dbReference>